<keyword evidence="5" id="KW-0235">DNA replication</keyword>
<dbReference type="SUPFAM" id="SSF57783">
    <property type="entry name" value="Zinc beta-ribbon"/>
    <property type="match status" value="1"/>
</dbReference>
<dbReference type="CDD" id="cd01029">
    <property type="entry name" value="TOPRIM_primases"/>
    <property type="match status" value="1"/>
</dbReference>
<proteinExistence type="predicted"/>
<dbReference type="PATRIC" id="fig|566551.4.peg.651"/>
<evidence type="ECO:0000256" key="4">
    <source>
        <dbReference type="ARBA" id="ARBA00022695"/>
    </source>
</evidence>
<feature type="domain" description="DNA primase/helicase Gp4 N-terminal Bacteriophage T7-like" evidence="8">
    <location>
        <begin position="34"/>
        <end position="69"/>
    </location>
</feature>
<dbReference type="GO" id="GO:0003677">
    <property type="term" value="F:DNA binding"/>
    <property type="evidence" value="ECO:0007669"/>
    <property type="project" value="InterPro"/>
</dbReference>
<reference evidence="9 10" key="1">
    <citation type="submission" date="2013-04" db="EMBL/GenBank/DDBJ databases">
        <authorList>
            <person name="Weinstock G."/>
            <person name="Sodergren E."/>
            <person name="Lobos E.A."/>
            <person name="Fulton L."/>
            <person name="Fulton R."/>
            <person name="Courtney L."/>
            <person name="Fronick C."/>
            <person name="O'Laughlin M."/>
            <person name="Godfrey J."/>
            <person name="Wilson R.M."/>
            <person name="Miner T."/>
            <person name="Farmer C."/>
            <person name="Delehaunty K."/>
            <person name="Cordes M."/>
            <person name="Minx P."/>
            <person name="Tomlinson C."/>
            <person name="Chen J."/>
            <person name="Wollam A."/>
            <person name="Pepin K.H."/>
            <person name="Palsikar V.B."/>
            <person name="Zhang X."/>
            <person name="Suruliraj S."/>
            <person name="Perna N.T."/>
            <person name="Plunkett G."/>
            <person name="Warren W."/>
            <person name="Mitreva M."/>
            <person name="Mardis E.R."/>
            <person name="Wilson R.K."/>
        </authorList>
    </citation>
    <scope>NUCLEOTIDE SEQUENCE [LARGE SCALE GENOMIC DNA]</scope>
    <source>
        <strain evidence="9 10">DSM 4568</strain>
    </source>
</reference>
<dbReference type="GO" id="GO:0008270">
    <property type="term" value="F:zinc ion binding"/>
    <property type="evidence" value="ECO:0007669"/>
    <property type="project" value="InterPro"/>
</dbReference>
<dbReference type="Gene3D" id="3.90.580.10">
    <property type="entry name" value="Zinc finger, CHC2-type domain"/>
    <property type="match status" value="1"/>
</dbReference>
<dbReference type="Proteomes" id="UP000014585">
    <property type="component" value="Unassembled WGS sequence"/>
</dbReference>
<keyword evidence="9" id="KW-0547">Nucleotide-binding</keyword>
<evidence type="ECO:0000256" key="3">
    <source>
        <dbReference type="ARBA" id="ARBA00022679"/>
    </source>
</evidence>
<dbReference type="EMBL" id="ATDT01000004">
    <property type="protein sequence ID" value="EPF20106.1"/>
    <property type="molecule type" value="Genomic_DNA"/>
</dbReference>
<dbReference type="InterPro" id="IPR009270">
    <property type="entry name" value="DUF927"/>
</dbReference>
<dbReference type="STRING" id="566551.HMPREF0201_00706"/>
<dbReference type="GO" id="GO:1990077">
    <property type="term" value="C:primosome complex"/>
    <property type="evidence" value="ECO:0007669"/>
    <property type="project" value="UniProtKB-KW"/>
</dbReference>
<dbReference type="Pfam" id="PF13362">
    <property type="entry name" value="Toprim_3"/>
    <property type="match status" value="1"/>
</dbReference>
<dbReference type="Pfam" id="PF08273">
    <property type="entry name" value="Zn_Ribbon_Prim"/>
    <property type="match status" value="1"/>
</dbReference>
<evidence type="ECO:0000256" key="5">
    <source>
        <dbReference type="ARBA" id="ARBA00022705"/>
    </source>
</evidence>
<keyword evidence="2" id="KW-0639">Primosome</keyword>
<evidence type="ECO:0000256" key="6">
    <source>
        <dbReference type="ARBA" id="ARBA00023163"/>
    </source>
</evidence>
<protein>
    <submittedName>
        <fullName evidence="9">Zinc-binding domain of primase-helicase</fullName>
    </submittedName>
</protein>
<dbReference type="RefSeq" id="WP_016535046.1">
    <property type="nucleotide sequence ID" value="NZ_KE161030.1"/>
</dbReference>
<keyword evidence="9" id="KW-0378">Hydrolase</keyword>
<gene>
    <name evidence="9" type="ORF">HMPREF0201_00706</name>
</gene>
<dbReference type="AlphaFoldDB" id="S3J632"/>
<dbReference type="Pfam" id="PF06048">
    <property type="entry name" value="DUF927"/>
    <property type="match status" value="1"/>
</dbReference>
<feature type="compositionally biased region" description="Basic and acidic residues" evidence="7">
    <location>
        <begin position="113"/>
        <end position="133"/>
    </location>
</feature>
<dbReference type="InterPro" id="IPR034154">
    <property type="entry name" value="TOPRIM_DnaG/twinkle"/>
</dbReference>
<keyword evidence="3" id="KW-0808">Transferase</keyword>
<dbReference type="InterPro" id="IPR006171">
    <property type="entry name" value="TOPRIM_dom"/>
</dbReference>
<dbReference type="GO" id="GO:0006269">
    <property type="term" value="P:DNA replication, synthesis of primer"/>
    <property type="evidence" value="ECO:0007669"/>
    <property type="project" value="UniProtKB-KW"/>
</dbReference>
<dbReference type="GO" id="GO:0016779">
    <property type="term" value="F:nucleotidyltransferase activity"/>
    <property type="evidence" value="ECO:0007669"/>
    <property type="project" value="UniProtKB-KW"/>
</dbReference>
<evidence type="ECO:0000313" key="10">
    <source>
        <dbReference type="Proteomes" id="UP000014585"/>
    </source>
</evidence>
<evidence type="ECO:0000256" key="2">
    <source>
        <dbReference type="ARBA" id="ARBA00022515"/>
    </source>
</evidence>
<organism evidence="9 10">
    <name type="scientific">Cedecea davisae DSM 4568</name>
    <dbReference type="NCBI Taxonomy" id="566551"/>
    <lineage>
        <taxon>Bacteria</taxon>
        <taxon>Pseudomonadati</taxon>
        <taxon>Pseudomonadota</taxon>
        <taxon>Gammaproteobacteria</taxon>
        <taxon>Enterobacterales</taxon>
        <taxon>Enterobacteriaceae</taxon>
        <taxon>Cedecea</taxon>
    </lineage>
</organism>
<evidence type="ECO:0000313" key="9">
    <source>
        <dbReference type="EMBL" id="EPF20106.1"/>
    </source>
</evidence>
<accession>S3J632</accession>
<evidence type="ECO:0000256" key="1">
    <source>
        <dbReference type="ARBA" id="ARBA00022478"/>
    </source>
</evidence>
<dbReference type="GO" id="GO:0004386">
    <property type="term" value="F:helicase activity"/>
    <property type="evidence" value="ECO:0007669"/>
    <property type="project" value="UniProtKB-KW"/>
</dbReference>
<keyword evidence="6" id="KW-0804">Transcription</keyword>
<dbReference type="HOGENOM" id="CLU_005630_2_0_6"/>
<evidence type="ECO:0000256" key="7">
    <source>
        <dbReference type="SAM" id="MobiDB-lite"/>
    </source>
</evidence>
<dbReference type="InterPro" id="IPR036977">
    <property type="entry name" value="DNA_primase_Znf_CHC2"/>
</dbReference>
<feature type="region of interest" description="Disordered" evidence="7">
    <location>
        <begin position="98"/>
        <end position="133"/>
    </location>
</feature>
<keyword evidence="9" id="KW-0347">Helicase</keyword>
<keyword evidence="4" id="KW-0548">Nucleotidyltransferase</keyword>
<dbReference type="SMART" id="SM00778">
    <property type="entry name" value="Prim_Zn_Ribbon"/>
    <property type="match status" value="1"/>
</dbReference>
<keyword evidence="9" id="KW-0067">ATP-binding</keyword>
<comment type="caution">
    <text evidence="9">The sequence shown here is derived from an EMBL/GenBank/DDBJ whole genome shotgun (WGS) entry which is preliminary data.</text>
</comment>
<dbReference type="InterPro" id="IPR013237">
    <property type="entry name" value="Phage_T7_Gp4_N"/>
</dbReference>
<dbReference type="GO" id="GO:0000428">
    <property type="term" value="C:DNA-directed RNA polymerase complex"/>
    <property type="evidence" value="ECO:0007669"/>
    <property type="project" value="UniProtKB-KW"/>
</dbReference>
<name>S3J632_9ENTR</name>
<keyword evidence="1" id="KW-0240">DNA-directed RNA polymerase</keyword>
<dbReference type="OrthoDB" id="784829at2"/>
<evidence type="ECO:0000259" key="8">
    <source>
        <dbReference type="SMART" id="SM00778"/>
    </source>
</evidence>
<dbReference type="Gene3D" id="3.40.1360.10">
    <property type="match status" value="1"/>
</dbReference>
<sequence>MRSIELIREVTHAAANNWPAVLAGLNIDVPDSPRKHAACPACGGKDRFRFDDNGRGSFICNQCGAGDGLDLIQKVSRCAATEAARMAADVLGIDYRATESDPEAASQRQSQLDTERQQHEQERQQRAAEDTEQRRATFARLFDELRQKSAQGESEYLISKGLNGFTFPILPDGSILLPLVGETGNIAAAQTITPQGEKRLLTGSAKRGSCHVVNAPEAPQCVLIAEGLATAMTAHRMRPAALTVAAIDAGNLLPVAEVMRRKHPKAEIILCADNDHHDDQPNTGKLAAEKAAAAVAGWVAMPPGGHKADWNDYHQQNGLEAATAAFNGSMYQMYQTQEKGVSVQYEVTDKGEVGSSNWPDNNKIATRDLPDNGTVTATIQEETDGGKDPLKPRIESRKDGVFWVSPKVDKDSGEVISNESWLSSPLEVIGTGRDDKDQYLVLRWLAFGSNVPTTAAVPLADIGEREGWRTLKAGGINVTTKSSLRAILADWLQRSGSRQIWRVAHATGWQCGAYIMPDGEIIGEPEHPVLFSGRSSAASGYTQKGTAESWRGSVARLADGNYSMMAAVGASLAAPLLGLCGADGFGLHFYEQSSAGKTTTANVAASLYGNPDLLRLTWYGTALGLANEAAAHNDGLMPLDEVGQGADPVSVSQAAYALFNGVGKLQGAKEGGNRDLKRWRTVAISTGEMDLETFIATAGRKTKAGQLVRLLNIPMSKAIRFHDHQNGKQHADALKDAWQHNHGTAGREWVKWLSGHQQQAIDTVRDCESRWRSLIPADYGEQVHRVGARFAILEAALLLGCVVTGWDAQSCRDAVQHTYNAWLREFGTGNREHMQIVEQTEAFLNAFGLSRFAPFPYSPGDLPIRDLAGYRHRGSHERDPITFYTFPATFEQEIAKGFNAKQFAEVLKKAGMLTPPTSGRGYQRKSPRIEGRQINVYVLNYLPEDDDQPEE</sequence>